<sequence length="129" mass="14926">MEMNTLKDIVLSKPAPLVSTFRLNYYSILNLMSCVEGQFTTAEHVIKNSFHQFRYEKVLPDIGEKVAKLEQEAFVLDTSGEAKVAEYQKIRLDIAQLEKMMSEITKLEKILYFLVPGRLDENRYNACGW</sequence>
<evidence type="ECO:0000256" key="4">
    <source>
        <dbReference type="ARBA" id="ARBA00022840"/>
    </source>
</evidence>
<gene>
    <name evidence="6" type="ORF">IFM89_004864</name>
</gene>
<dbReference type="GO" id="GO:0016787">
    <property type="term" value="F:hydrolase activity"/>
    <property type="evidence" value="ECO:0007669"/>
    <property type="project" value="UniProtKB-KW"/>
</dbReference>
<name>A0A835I5N0_9MAGN</name>
<protein>
    <recommendedName>
        <fullName evidence="5">Exosome RNA helicase MTR4-like stalk domain-containing protein</fullName>
    </recommendedName>
</protein>
<evidence type="ECO:0000313" key="7">
    <source>
        <dbReference type="Proteomes" id="UP000631114"/>
    </source>
</evidence>
<dbReference type="Proteomes" id="UP000631114">
    <property type="component" value="Unassembled WGS sequence"/>
</dbReference>
<organism evidence="6 7">
    <name type="scientific">Coptis chinensis</name>
    <dbReference type="NCBI Taxonomy" id="261450"/>
    <lineage>
        <taxon>Eukaryota</taxon>
        <taxon>Viridiplantae</taxon>
        <taxon>Streptophyta</taxon>
        <taxon>Embryophyta</taxon>
        <taxon>Tracheophyta</taxon>
        <taxon>Spermatophyta</taxon>
        <taxon>Magnoliopsida</taxon>
        <taxon>Ranunculales</taxon>
        <taxon>Ranunculaceae</taxon>
        <taxon>Coptidoideae</taxon>
        <taxon>Coptis</taxon>
    </lineage>
</organism>
<dbReference type="AlphaFoldDB" id="A0A835I5N0"/>
<dbReference type="GO" id="GO:0000460">
    <property type="term" value="P:maturation of 5.8S rRNA"/>
    <property type="evidence" value="ECO:0007669"/>
    <property type="project" value="TreeGrafter"/>
</dbReference>
<evidence type="ECO:0000259" key="5">
    <source>
        <dbReference type="Pfam" id="PF21408"/>
    </source>
</evidence>
<evidence type="ECO:0000256" key="3">
    <source>
        <dbReference type="ARBA" id="ARBA00022806"/>
    </source>
</evidence>
<dbReference type="GO" id="GO:0005634">
    <property type="term" value="C:nucleus"/>
    <property type="evidence" value="ECO:0007669"/>
    <property type="project" value="TreeGrafter"/>
</dbReference>
<dbReference type="InterPro" id="IPR048392">
    <property type="entry name" value="MTR4-like_stalk"/>
</dbReference>
<dbReference type="GO" id="GO:0005524">
    <property type="term" value="F:ATP binding"/>
    <property type="evidence" value="ECO:0007669"/>
    <property type="project" value="UniProtKB-KW"/>
</dbReference>
<evidence type="ECO:0000256" key="2">
    <source>
        <dbReference type="ARBA" id="ARBA00022801"/>
    </source>
</evidence>
<dbReference type="Gene3D" id="1.20.1500.20">
    <property type="match status" value="1"/>
</dbReference>
<dbReference type="PANTHER" id="PTHR12131:SF7">
    <property type="entry name" value="EXOSOME RNA HELICASE MTR4"/>
    <property type="match status" value="1"/>
</dbReference>
<comment type="caution">
    <text evidence="6">The sequence shown here is derived from an EMBL/GenBank/DDBJ whole genome shotgun (WGS) entry which is preliminary data.</text>
</comment>
<accession>A0A835I5N0</accession>
<keyword evidence="7" id="KW-1185">Reference proteome</keyword>
<dbReference type="EMBL" id="JADFTS010000003">
    <property type="protein sequence ID" value="KAF9613010.1"/>
    <property type="molecule type" value="Genomic_DNA"/>
</dbReference>
<dbReference type="PANTHER" id="PTHR12131">
    <property type="entry name" value="ATP-DEPENDENT RNA AND DNA HELICASE"/>
    <property type="match status" value="1"/>
</dbReference>
<dbReference type="Pfam" id="PF21408">
    <property type="entry name" value="MTR4-like_stalk"/>
    <property type="match status" value="1"/>
</dbReference>
<keyword evidence="1" id="KW-0547">Nucleotide-binding</keyword>
<proteinExistence type="predicted"/>
<keyword evidence="3" id="KW-0347">Helicase</keyword>
<dbReference type="OrthoDB" id="1929230at2759"/>
<dbReference type="InterPro" id="IPR050699">
    <property type="entry name" value="RNA-DNA_Helicase"/>
</dbReference>
<dbReference type="GO" id="GO:0004386">
    <property type="term" value="F:helicase activity"/>
    <property type="evidence" value="ECO:0007669"/>
    <property type="project" value="UniProtKB-KW"/>
</dbReference>
<evidence type="ECO:0000313" key="6">
    <source>
        <dbReference type="EMBL" id="KAF9613010.1"/>
    </source>
</evidence>
<reference evidence="6 7" key="1">
    <citation type="submission" date="2020-10" db="EMBL/GenBank/DDBJ databases">
        <title>The Coptis chinensis genome and diversification of protoberbering-type alkaloids.</title>
        <authorList>
            <person name="Wang B."/>
            <person name="Shu S."/>
            <person name="Song C."/>
            <person name="Liu Y."/>
        </authorList>
    </citation>
    <scope>NUCLEOTIDE SEQUENCE [LARGE SCALE GENOMIC DNA]</scope>
    <source>
        <strain evidence="6">HL-2020</strain>
        <tissue evidence="6">Leaf</tissue>
    </source>
</reference>
<keyword evidence="4" id="KW-0067">ATP-binding</keyword>
<evidence type="ECO:0000256" key="1">
    <source>
        <dbReference type="ARBA" id="ARBA00022741"/>
    </source>
</evidence>
<feature type="domain" description="Exosome RNA helicase MTR4-like stalk" evidence="5">
    <location>
        <begin position="43"/>
        <end position="104"/>
    </location>
</feature>
<keyword evidence="2" id="KW-0378">Hydrolase</keyword>